<organism evidence="2 3">
    <name type="scientific">Brachybacterium avium</name>
    <dbReference type="NCBI Taxonomy" id="2017485"/>
    <lineage>
        <taxon>Bacteria</taxon>
        <taxon>Bacillati</taxon>
        <taxon>Actinomycetota</taxon>
        <taxon>Actinomycetes</taxon>
        <taxon>Micrococcales</taxon>
        <taxon>Dermabacteraceae</taxon>
        <taxon>Brachybacterium</taxon>
    </lineage>
</organism>
<keyword evidence="2" id="KW-0378">Hydrolase</keyword>
<dbReference type="GO" id="GO:0016787">
    <property type="term" value="F:hydrolase activity"/>
    <property type="evidence" value="ECO:0007669"/>
    <property type="project" value="UniProtKB-KW"/>
</dbReference>
<proteinExistence type="predicted"/>
<dbReference type="InterPro" id="IPR007404">
    <property type="entry name" value="YdjM-like"/>
</dbReference>
<dbReference type="EMBL" id="CP022316">
    <property type="protein sequence ID" value="ASK66328.1"/>
    <property type="molecule type" value="Genomic_DNA"/>
</dbReference>
<feature type="transmembrane region" description="Helical" evidence="1">
    <location>
        <begin position="147"/>
        <end position="164"/>
    </location>
</feature>
<name>A0A220UDQ0_9MICO</name>
<keyword evidence="3" id="KW-1185">Reference proteome</keyword>
<dbReference type="KEGG" id="brv:CFK39_11415"/>
<evidence type="ECO:0000313" key="2">
    <source>
        <dbReference type="EMBL" id="ASK66328.1"/>
    </source>
</evidence>
<evidence type="ECO:0000256" key="1">
    <source>
        <dbReference type="SAM" id="Phobius"/>
    </source>
</evidence>
<feature type="transmembrane region" description="Helical" evidence="1">
    <location>
        <begin position="88"/>
        <end position="109"/>
    </location>
</feature>
<evidence type="ECO:0000313" key="3">
    <source>
        <dbReference type="Proteomes" id="UP000198398"/>
    </source>
</evidence>
<dbReference type="Pfam" id="PF04307">
    <property type="entry name" value="YdjM"/>
    <property type="match status" value="1"/>
</dbReference>
<dbReference type="Proteomes" id="UP000198398">
    <property type="component" value="Chromosome"/>
</dbReference>
<keyword evidence="1" id="KW-0472">Membrane</keyword>
<accession>A0A220UDQ0</accession>
<dbReference type="AlphaFoldDB" id="A0A220UDQ0"/>
<keyword evidence="1" id="KW-1133">Transmembrane helix</keyword>
<sequence length="260" mass="26628">MPMMGGHHAISGTAAWMALAGTATVRGHEAGLGLWDLSSGQVLAGAVVATGAALLPDIDHPSATISRSGGLLTRMLTRTVSRAARHRGATHTLLAVVVFTALAAVVNSLDWQVRVPVLGEIEAGAALLVTILCALGARALKTVAGRLLPWVVGLIAGLVVAATAPDTSIWLPAAVAVGTLTHLVGDLLTTDGIPFPTWPLTFTPPKRFASPLWQRSGDLAVPVLGDAGSAREWLLCTVLTGYAVLTTAATLATAPEVLVL</sequence>
<feature type="transmembrane region" description="Helical" evidence="1">
    <location>
        <begin position="121"/>
        <end position="140"/>
    </location>
</feature>
<keyword evidence="1" id="KW-0812">Transmembrane</keyword>
<gene>
    <name evidence="2" type="ORF">CFK39_11415</name>
</gene>
<reference evidence="3" key="1">
    <citation type="submission" date="2017-07" db="EMBL/GenBank/DDBJ databases">
        <title>Brachybacterium sp. VR2415.</title>
        <authorList>
            <person name="Tak E.J."/>
            <person name="Bae J.-W."/>
        </authorList>
    </citation>
    <scope>NUCLEOTIDE SEQUENCE [LARGE SCALE GENOMIC DNA]</scope>
    <source>
        <strain evidence="3">VR2415</strain>
    </source>
</reference>
<protein>
    <submittedName>
        <fullName evidence="2">Hydrolase</fullName>
    </submittedName>
</protein>